<evidence type="ECO:0000256" key="2">
    <source>
        <dbReference type="ARBA" id="ARBA00004251"/>
    </source>
</evidence>
<feature type="compositionally biased region" description="Basic residues" evidence="13">
    <location>
        <begin position="940"/>
        <end position="950"/>
    </location>
</feature>
<dbReference type="SMART" id="SM00112">
    <property type="entry name" value="CA"/>
    <property type="match status" value="6"/>
</dbReference>
<reference evidence="18" key="1">
    <citation type="submission" date="2025-08" db="UniProtKB">
        <authorList>
            <consortium name="RefSeq"/>
        </authorList>
    </citation>
    <scope>IDENTIFICATION</scope>
    <source>
        <tissue evidence="18">White muscle</tissue>
    </source>
</reference>
<dbReference type="FunFam" id="2.60.40.60:FF:000007">
    <property type="entry name" value="Protocadherin alpha 2"/>
    <property type="match status" value="1"/>
</dbReference>
<keyword evidence="17" id="KW-1185">Reference proteome</keyword>
<evidence type="ECO:0000256" key="7">
    <source>
        <dbReference type="ARBA" id="ARBA00022837"/>
    </source>
</evidence>
<evidence type="ECO:0000256" key="14">
    <source>
        <dbReference type="SAM" id="Phobius"/>
    </source>
</evidence>
<feature type="domain" description="Cadherin" evidence="16">
    <location>
        <begin position="444"/>
        <end position="553"/>
    </location>
</feature>
<dbReference type="PROSITE" id="PS00232">
    <property type="entry name" value="CADHERIN_1"/>
    <property type="match status" value="3"/>
</dbReference>
<dbReference type="GO" id="GO:0005509">
    <property type="term" value="F:calcium ion binding"/>
    <property type="evidence" value="ECO:0007669"/>
    <property type="project" value="UniProtKB-UniRule"/>
</dbReference>
<feature type="domain" description="Cadherin" evidence="16">
    <location>
        <begin position="568"/>
        <end position="665"/>
    </location>
</feature>
<keyword evidence="5 15" id="KW-0732">Signal</keyword>
<feature type="domain" description="Cadherin" evidence="16">
    <location>
        <begin position="238"/>
        <end position="338"/>
    </location>
</feature>
<feature type="domain" description="Cadherin" evidence="16">
    <location>
        <begin position="339"/>
        <end position="443"/>
    </location>
</feature>
<dbReference type="PRINTS" id="PR00205">
    <property type="entry name" value="CADHERIN"/>
</dbReference>
<dbReference type="InterPro" id="IPR032455">
    <property type="entry name" value="Cadherin_C"/>
</dbReference>
<keyword evidence="4 14" id="KW-0812">Transmembrane</keyword>
<dbReference type="GO" id="GO:0005886">
    <property type="term" value="C:plasma membrane"/>
    <property type="evidence" value="ECO:0007669"/>
    <property type="project" value="UniProtKB-SubCell"/>
</dbReference>
<dbReference type="PANTHER" id="PTHR24028">
    <property type="entry name" value="CADHERIN-87A"/>
    <property type="match status" value="1"/>
</dbReference>
<dbReference type="Pfam" id="PF15974">
    <property type="entry name" value="Cadherin_tail"/>
    <property type="match status" value="1"/>
</dbReference>
<feature type="transmembrane region" description="Helical" evidence="14">
    <location>
        <begin position="678"/>
        <end position="703"/>
    </location>
</feature>
<evidence type="ECO:0000256" key="1">
    <source>
        <dbReference type="ARBA" id="ARBA00003436"/>
    </source>
</evidence>
<evidence type="ECO:0000256" key="5">
    <source>
        <dbReference type="ARBA" id="ARBA00022729"/>
    </source>
</evidence>
<keyword evidence="10 14" id="KW-0472">Membrane</keyword>
<organism evidence="17 18">
    <name type="scientific">Salvelinus namaycush</name>
    <name type="common">Lake trout</name>
    <name type="synonym">Salmo namaycush</name>
    <dbReference type="NCBI Taxonomy" id="8040"/>
    <lineage>
        <taxon>Eukaryota</taxon>
        <taxon>Metazoa</taxon>
        <taxon>Chordata</taxon>
        <taxon>Craniata</taxon>
        <taxon>Vertebrata</taxon>
        <taxon>Euteleostomi</taxon>
        <taxon>Actinopterygii</taxon>
        <taxon>Neopterygii</taxon>
        <taxon>Teleostei</taxon>
        <taxon>Protacanthopterygii</taxon>
        <taxon>Salmoniformes</taxon>
        <taxon>Salmonidae</taxon>
        <taxon>Salmoninae</taxon>
        <taxon>Salvelinus</taxon>
    </lineage>
</organism>
<dbReference type="Proteomes" id="UP000808372">
    <property type="component" value="Chromosome 17"/>
</dbReference>
<dbReference type="GO" id="GO:0009653">
    <property type="term" value="P:anatomical structure morphogenesis"/>
    <property type="evidence" value="ECO:0007669"/>
    <property type="project" value="UniProtKB-ARBA"/>
</dbReference>
<comment type="subcellular location">
    <subcellularLocation>
        <location evidence="2">Cell membrane</location>
        <topology evidence="2">Single-pass type I membrane protein</topology>
    </subcellularLocation>
</comment>
<keyword evidence="3" id="KW-1003">Cell membrane</keyword>
<dbReference type="SUPFAM" id="SSF49313">
    <property type="entry name" value="Cadherin-like"/>
    <property type="match status" value="6"/>
</dbReference>
<evidence type="ECO:0000256" key="15">
    <source>
        <dbReference type="SAM" id="SignalP"/>
    </source>
</evidence>
<evidence type="ECO:0000256" key="6">
    <source>
        <dbReference type="ARBA" id="ARBA00022737"/>
    </source>
</evidence>
<gene>
    <name evidence="18" type="primary">LOC120062308</name>
</gene>
<feature type="region of interest" description="Disordered" evidence="13">
    <location>
        <begin position="889"/>
        <end position="950"/>
    </location>
</feature>
<dbReference type="RefSeq" id="XP_038868107.1">
    <property type="nucleotide sequence ID" value="XM_039012179.1"/>
</dbReference>
<proteinExistence type="predicted"/>
<dbReference type="GO" id="GO:0007156">
    <property type="term" value="P:homophilic cell adhesion via plasma membrane adhesion molecules"/>
    <property type="evidence" value="ECO:0007669"/>
    <property type="project" value="InterPro"/>
</dbReference>
<dbReference type="Pfam" id="PF00028">
    <property type="entry name" value="Cadherin"/>
    <property type="match status" value="5"/>
</dbReference>
<dbReference type="FunFam" id="2.60.40.60:FF:000001">
    <property type="entry name" value="Protocadherin alpha 2"/>
    <property type="match status" value="1"/>
</dbReference>
<feature type="compositionally biased region" description="Low complexity" evidence="13">
    <location>
        <begin position="897"/>
        <end position="928"/>
    </location>
</feature>
<name>A0A8U1F1L4_SALNM</name>
<feature type="chain" id="PRO_5036477246" evidence="15">
    <location>
        <begin position="25"/>
        <end position="950"/>
    </location>
</feature>
<evidence type="ECO:0000256" key="13">
    <source>
        <dbReference type="SAM" id="MobiDB-lite"/>
    </source>
</evidence>
<keyword evidence="9 14" id="KW-1133">Transmembrane helix</keyword>
<protein>
    <submittedName>
        <fullName evidence="18">Protocadherin beta-16-like isoform X6</fullName>
    </submittedName>
</protein>
<accession>A0A8U1F1L4</accession>
<dbReference type="InterPro" id="IPR020894">
    <property type="entry name" value="Cadherin_CS"/>
</dbReference>
<dbReference type="InterPro" id="IPR031904">
    <property type="entry name" value="Cadherin_CBD"/>
</dbReference>
<feature type="signal peptide" evidence="15">
    <location>
        <begin position="1"/>
        <end position="24"/>
    </location>
</feature>
<keyword evidence="8" id="KW-0130">Cell adhesion</keyword>
<evidence type="ECO:0000256" key="10">
    <source>
        <dbReference type="ARBA" id="ARBA00023136"/>
    </source>
</evidence>
<dbReference type="FunFam" id="2.60.40.60:FF:000129">
    <property type="entry name" value="protocadherin alpha-C2 isoform X1"/>
    <property type="match status" value="1"/>
</dbReference>
<dbReference type="FunFam" id="2.60.40.60:FF:000004">
    <property type="entry name" value="Protocadherin 1 gamma 2"/>
    <property type="match status" value="1"/>
</dbReference>
<dbReference type="InterPro" id="IPR002126">
    <property type="entry name" value="Cadherin-like_dom"/>
</dbReference>
<keyword evidence="11" id="KW-0325">Glycoprotein</keyword>
<dbReference type="InterPro" id="IPR050174">
    <property type="entry name" value="Protocadherin/Cadherin-CA"/>
</dbReference>
<evidence type="ECO:0000313" key="18">
    <source>
        <dbReference type="RefSeq" id="XP_038868107.1"/>
    </source>
</evidence>
<feature type="domain" description="Cadherin" evidence="16">
    <location>
        <begin position="23"/>
        <end position="128"/>
    </location>
</feature>
<dbReference type="InterPro" id="IPR013164">
    <property type="entry name" value="Cadherin_N"/>
</dbReference>
<feature type="domain" description="Cadherin" evidence="16">
    <location>
        <begin position="129"/>
        <end position="237"/>
    </location>
</feature>
<dbReference type="PANTHER" id="PTHR24028:SF296">
    <property type="entry name" value="PROTOCADHERIN 1 GAMMA 11 PRECURSOR-RELATED"/>
    <property type="match status" value="1"/>
</dbReference>
<dbReference type="Pfam" id="PF16492">
    <property type="entry name" value="Cadherin_C_2"/>
    <property type="match status" value="1"/>
</dbReference>
<dbReference type="GeneID" id="120062308"/>
<evidence type="ECO:0000259" key="16">
    <source>
        <dbReference type="PROSITE" id="PS50268"/>
    </source>
</evidence>
<dbReference type="CDD" id="cd11304">
    <property type="entry name" value="Cadherin_repeat"/>
    <property type="match status" value="5"/>
</dbReference>
<feature type="region of interest" description="Disordered" evidence="13">
    <location>
        <begin position="779"/>
        <end position="827"/>
    </location>
</feature>
<comment type="function">
    <text evidence="1">Potential calcium-dependent cell-adhesion protein. May be involved in the establishment and maintenance of specific neuronal connections in the brain.</text>
</comment>
<evidence type="ECO:0000256" key="8">
    <source>
        <dbReference type="ARBA" id="ARBA00022889"/>
    </source>
</evidence>
<evidence type="ECO:0000256" key="4">
    <source>
        <dbReference type="ARBA" id="ARBA00022692"/>
    </source>
</evidence>
<evidence type="ECO:0000256" key="11">
    <source>
        <dbReference type="ARBA" id="ARBA00023180"/>
    </source>
</evidence>
<evidence type="ECO:0000313" key="17">
    <source>
        <dbReference type="Proteomes" id="UP000808372"/>
    </source>
</evidence>
<evidence type="ECO:0000256" key="3">
    <source>
        <dbReference type="ARBA" id="ARBA00022475"/>
    </source>
</evidence>
<evidence type="ECO:0000256" key="12">
    <source>
        <dbReference type="PROSITE-ProRule" id="PRU00043"/>
    </source>
</evidence>
<keyword evidence="6" id="KW-0677">Repeat</keyword>
<dbReference type="AlphaFoldDB" id="A0A8U1F1L4"/>
<dbReference type="PROSITE" id="PS50268">
    <property type="entry name" value="CADHERIN_2"/>
    <property type="match status" value="6"/>
</dbReference>
<keyword evidence="7 12" id="KW-0106">Calcium</keyword>
<dbReference type="FunFam" id="2.60.40.60:FF:000002">
    <property type="entry name" value="Protocadherin alpha 2"/>
    <property type="match status" value="1"/>
</dbReference>
<dbReference type="InterPro" id="IPR015919">
    <property type="entry name" value="Cadherin-like_sf"/>
</dbReference>
<dbReference type="FunFam" id="2.60.40.60:FF:000006">
    <property type="entry name" value="Protocadherin alpha 2"/>
    <property type="match status" value="1"/>
</dbReference>
<dbReference type="Gene3D" id="2.60.40.60">
    <property type="entry name" value="Cadherins"/>
    <property type="match status" value="6"/>
</dbReference>
<sequence>MSDRTMTRQVLLFISVLSLSSVHGQISYSIPEEMAKGSLVGNIAQDLGLDIKRLISGKARIFTGDSAEYIELNKERGVLLIKARIDREALCGMTTPCALHFQIILENPMEFFRVTVEITDVNDNAPSFKKTEKRFEISESAVIGATFMLEIAIDPDVDLNGLQSYTLKPIDHFHLKQKNQPDGSKKVEMVLQQPLDREKQEQLSLVLTAIDGGEPQRSGTVQIHVTVLDINDNAPVFTQEIYKATVVENSPKGALLATVSASDADKGSNSMVSYSLSSSTDLFELDSESGEFRLIGHIDYEKAKYYQMFIEAMDEGGLSDSSKIIIDVIDVNDNSPIIIIMSKSSSIAEDSISNTVITMISVNDPDSDSNGQVHCGINENIPFTIKSISNAFYSLVTDSDLDRERASEYNISVTCSDEGVPSLSSSVTLTLQISDVNDNAPVFERSSYEAYIIENNTPGLSIFTVKARDADWNQNARVSYILEESSVNGVPVSSYVSVSADSGVVHSVRSFDYEQIKDFQFRVKAQDGGSPPLSSNVTVKIMIQDQNDNAPQVLYPVQTSSSLVAEMVPRSADVGYLVTKVVAVDVDSGQNAWLSYKLQKATDRALFEVGLQNGEIRTIRQVNDKDAVKQRLTVVVEDNGQPSRSATVNVNVAVADSFPEVLSEFTDFTHDKEYNDNLTFYLVLALAVVSFLFITCLVVIISVKIYRWRQSRILYHSNLPVIPYYPPRYADTLGTGTLQHVYNYEVCRTTDSRKSDCKFVRPCSQNVLIIDPSSTGTMQRMQSEQNILDEPDSPLEQKPPNADWRFTQGQRPGPSGAGGPPEMAMGTGPWPNPPTEAEQLQALMAAANEVSEATATLGPGTMGLSTRYSPQFTLQHVPDYRQNVYIPGSTATLTSNPQQQQQQQMLMQQQMAAQQQALQAQPSEASAQPEPPKVAQTPASKKKSTKKEKK</sequence>
<evidence type="ECO:0000256" key="9">
    <source>
        <dbReference type="ARBA" id="ARBA00022989"/>
    </source>
</evidence>
<dbReference type="Pfam" id="PF08266">
    <property type="entry name" value="Cadherin_2"/>
    <property type="match status" value="1"/>
</dbReference>